<evidence type="ECO:0000256" key="1">
    <source>
        <dbReference type="SAM" id="Phobius"/>
    </source>
</evidence>
<protein>
    <recommendedName>
        <fullName evidence="4">Transmembrane protein</fullName>
    </recommendedName>
</protein>
<dbReference type="EMBL" id="BSYO01000020">
    <property type="protein sequence ID" value="GMH18985.1"/>
    <property type="molecule type" value="Genomic_DNA"/>
</dbReference>
<dbReference type="InterPro" id="IPR040283">
    <property type="entry name" value="DDB_G0292058-like"/>
</dbReference>
<name>A0AAD3SXJ5_NEPGR</name>
<sequence>MLRVRGSTLCCRYRRLHLVSFSFFLTSAFFTFSYASHCLHPVQTVQLSEVINGDDCSGVLSSTTRRAVAEIVDNSSLILAEHRTNRRDPTDGFKHYRGGWNISNDHYWASVGFTAAPFFVVAAAWFVIFGLTLCFIYLCFCCCRREPYGYSRTCYALSLIFLMLFTIAAIIGCIVLYTGQGKFHTSTTNTLDYVVSQADETVNKLNSVSGYLAAAKNIGVDQFSLPADAITKINDIQLKINTSANTLAVKTHDNSKKIQRVLNIVRTALVVVAAVMLFLAFIGFLLSVFGVQCLVYFLVILGWLLVAGTFILCGVFLLLHNVVGDTCVAMEGWVQNPTAHTALDDILPCVDNATAQEILLRSKDVTQEIISLIDTVIVNVSNVNYPPSSLPVYYNQSGPLVPVLCNPFYADLSNRKCAYGEVDFNNASEAWKNFVCQVSASNICTTTGRLTPSIYNQMIISAC</sequence>
<accession>A0AAD3SXJ5</accession>
<feature type="transmembrane region" description="Helical" evidence="1">
    <location>
        <begin position="264"/>
        <end position="286"/>
    </location>
</feature>
<dbReference type="GO" id="GO:0005886">
    <property type="term" value="C:plasma membrane"/>
    <property type="evidence" value="ECO:0007669"/>
    <property type="project" value="TreeGrafter"/>
</dbReference>
<evidence type="ECO:0000313" key="3">
    <source>
        <dbReference type="Proteomes" id="UP001279734"/>
    </source>
</evidence>
<evidence type="ECO:0008006" key="4">
    <source>
        <dbReference type="Google" id="ProtNLM"/>
    </source>
</evidence>
<dbReference type="AlphaFoldDB" id="A0AAD3SXJ5"/>
<keyword evidence="3" id="KW-1185">Reference proteome</keyword>
<keyword evidence="1" id="KW-0472">Membrane</keyword>
<gene>
    <name evidence="2" type="ORF">Nepgr_020826</name>
</gene>
<keyword evidence="1" id="KW-0812">Transmembrane</keyword>
<keyword evidence="1" id="KW-1133">Transmembrane helix</keyword>
<dbReference type="GO" id="GO:0009506">
    <property type="term" value="C:plasmodesma"/>
    <property type="evidence" value="ECO:0007669"/>
    <property type="project" value="TreeGrafter"/>
</dbReference>
<dbReference type="PANTHER" id="PTHR31414">
    <property type="entry name" value="TRANSMEMBRANE PROTEIN DDB_G0292058"/>
    <property type="match status" value="1"/>
</dbReference>
<evidence type="ECO:0000313" key="2">
    <source>
        <dbReference type="EMBL" id="GMH18985.1"/>
    </source>
</evidence>
<dbReference type="Proteomes" id="UP001279734">
    <property type="component" value="Unassembled WGS sequence"/>
</dbReference>
<reference evidence="2" key="1">
    <citation type="submission" date="2023-05" db="EMBL/GenBank/DDBJ databases">
        <title>Nepenthes gracilis genome sequencing.</title>
        <authorList>
            <person name="Fukushima K."/>
        </authorList>
    </citation>
    <scope>NUCLEOTIDE SEQUENCE</scope>
    <source>
        <strain evidence="2">SING2019-196</strain>
    </source>
</reference>
<feature type="transmembrane region" description="Helical" evidence="1">
    <location>
        <begin position="155"/>
        <end position="177"/>
    </location>
</feature>
<feature type="transmembrane region" description="Helical" evidence="1">
    <location>
        <begin position="118"/>
        <end position="143"/>
    </location>
</feature>
<dbReference type="PANTHER" id="PTHR31414:SF15">
    <property type="entry name" value="PLASMA MEMBRANE FUSION PROTEIN"/>
    <property type="match status" value="1"/>
</dbReference>
<proteinExistence type="predicted"/>
<organism evidence="2 3">
    <name type="scientific">Nepenthes gracilis</name>
    <name type="common">Slender pitcher plant</name>
    <dbReference type="NCBI Taxonomy" id="150966"/>
    <lineage>
        <taxon>Eukaryota</taxon>
        <taxon>Viridiplantae</taxon>
        <taxon>Streptophyta</taxon>
        <taxon>Embryophyta</taxon>
        <taxon>Tracheophyta</taxon>
        <taxon>Spermatophyta</taxon>
        <taxon>Magnoliopsida</taxon>
        <taxon>eudicotyledons</taxon>
        <taxon>Gunneridae</taxon>
        <taxon>Pentapetalae</taxon>
        <taxon>Caryophyllales</taxon>
        <taxon>Nepenthaceae</taxon>
        <taxon>Nepenthes</taxon>
    </lineage>
</organism>
<feature type="transmembrane region" description="Helical" evidence="1">
    <location>
        <begin position="293"/>
        <end position="319"/>
    </location>
</feature>
<comment type="caution">
    <text evidence="2">The sequence shown here is derived from an EMBL/GenBank/DDBJ whole genome shotgun (WGS) entry which is preliminary data.</text>
</comment>